<dbReference type="Gene3D" id="1.10.238.10">
    <property type="entry name" value="EF-hand"/>
    <property type="match status" value="1"/>
</dbReference>
<dbReference type="InterPro" id="IPR011992">
    <property type="entry name" value="EF-hand-dom_pair"/>
</dbReference>
<dbReference type="OrthoDB" id="343296at2759"/>
<keyword evidence="4" id="KW-1185">Reference proteome</keyword>
<reference evidence="3 4" key="1">
    <citation type="submission" date="2020-10" db="EMBL/GenBank/DDBJ databases">
        <title>The Coptis chinensis genome and diversification of protoberbering-type alkaloids.</title>
        <authorList>
            <person name="Wang B."/>
            <person name="Shu S."/>
            <person name="Song C."/>
            <person name="Liu Y."/>
        </authorList>
    </citation>
    <scope>NUCLEOTIDE SEQUENCE [LARGE SCALE GENOMIC DNA]</scope>
    <source>
        <strain evidence="3">HL-2020</strain>
        <tissue evidence="3">Leaf</tissue>
    </source>
</reference>
<evidence type="ECO:0000256" key="1">
    <source>
        <dbReference type="ARBA" id="ARBA00022837"/>
    </source>
</evidence>
<evidence type="ECO:0000313" key="4">
    <source>
        <dbReference type="Proteomes" id="UP000631114"/>
    </source>
</evidence>
<evidence type="ECO:0000313" key="3">
    <source>
        <dbReference type="EMBL" id="KAF9609265.1"/>
    </source>
</evidence>
<dbReference type="SUPFAM" id="SSF47473">
    <property type="entry name" value="EF-hand"/>
    <property type="match status" value="1"/>
</dbReference>
<dbReference type="Proteomes" id="UP000631114">
    <property type="component" value="Unassembled WGS sequence"/>
</dbReference>
<evidence type="ECO:0000259" key="2">
    <source>
        <dbReference type="PROSITE" id="PS50222"/>
    </source>
</evidence>
<protein>
    <recommendedName>
        <fullName evidence="2">EF-hand domain-containing protein</fullName>
    </recommendedName>
</protein>
<organism evidence="3 4">
    <name type="scientific">Coptis chinensis</name>
    <dbReference type="NCBI Taxonomy" id="261450"/>
    <lineage>
        <taxon>Eukaryota</taxon>
        <taxon>Viridiplantae</taxon>
        <taxon>Streptophyta</taxon>
        <taxon>Embryophyta</taxon>
        <taxon>Tracheophyta</taxon>
        <taxon>Spermatophyta</taxon>
        <taxon>Magnoliopsida</taxon>
        <taxon>Ranunculales</taxon>
        <taxon>Ranunculaceae</taxon>
        <taxon>Coptidoideae</taxon>
        <taxon>Coptis</taxon>
    </lineage>
</organism>
<dbReference type="InterPro" id="IPR044205">
    <property type="entry name" value="KIC/PBP1/KRP1"/>
</dbReference>
<feature type="domain" description="EF-hand" evidence="2">
    <location>
        <begin position="61"/>
        <end position="96"/>
    </location>
</feature>
<gene>
    <name evidence="3" type="ORF">IFM89_014459</name>
</gene>
<name>A0A835LVQ7_9MAGN</name>
<dbReference type="AlphaFoldDB" id="A0A835LVQ7"/>
<dbReference type="PANTHER" id="PTHR47319:SF2">
    <property type="entry name" value="CALCIUM-BINDING PROTEIN PBP1-LIKE"/>
    <property type="match status" value="1"/>
</dbReference>
<dbReference type="PANTHER" id="PTHR47319">
    <property type="entry name" value="CALCIUM-BINDING PROTEIN KIC"/>
    <property type="match status" value="1"/>
</dbReference>
<dbReference type="InterPro" id="IPR018247">
    <property type="entry name" value="EF_Hand_1_Ca_BS"/>
</dbReference>
<keyword evidence="1" id="KW-0106">Calcium</keyword>
<dbReference type="PROSITE" id="PS00018">
    <property type="entry name" value="EF_HAND_1"/>
    <property type="match status" value="1"/>
</dbReference>
<proteinExistence type="predicted"/>
<sequence>METQNVAMFQDFFPSMIERLGAEGFLRELCNGFQLLVDNDKGLITFESLKRNSSRLGLEDLRDDELKCMLREGDMDGDGALNQKEFCILMLKLSPGLRNGSRKSLDDDFCK</sequence>
<dbReference type="InterPro" id="IPR002048">
    <property type="entry name" value="EF_hand_dom"/>
</dbReference>
<dbReference type="GO" id="GO:0005509">
    <property type="term" value="F:calcium ion binding"/>
    <property type="evidence" value="ECO:0007669"/>
    <property type="project" value="InterPro"/>
</dbReference>
<accession>A0A835LVQ7</accession>
<dbReference type="EMBL" id="JADFTS010000004">
    <property type="protein sequence ID" value="KAF9609265.1"/>
    <property type="molecule type" value="Genomic_DNA"/>
</dbReference>
<dbReference type="Pfam" id="PF13833">
    <property type="entry name" value="EF-hand_8"/>
    <property type="match status" value="1"/>
</dbReference>
<comment type="caution">
    <text evidence="3">The sequence shown here is derived from an EMBL/GenBank/DDBJ whole genome shotgun (WGS) entry which is preliminary data.</text>
</comment>
<dbReference type="PROSITE" id="PS50222">
    <property type="entry name" value="EF_HAND_2"/>
    <property type="match status" value="1"/>
</dbReference>